<organism evidence="1 2">
    <name type="scientific">Protopolystoma xenopodis</name>
    <dbReference type="NCBI Taxonomy" id="117903"/>
    <lineage>
        <taxon>Eukaryota</taxon>
        <taxon>Metazoa</taxon>
        <taxon>Spiralia</taxon>
        <taxon>Lophotrochozoa</taxon>
        <taxon>Platyhelminthes</taxon>
        <taxon>Monogenea</taxon>
        <taxon>Polyopisthocotylea</taxon>
        <taxon>Polystomatidea</taxon>
        <taxon>Polystomatidae</taxon>
        <taxon>Protopolystoma</taxon>
    </lineage>
</organism>
<evidence type="ECO:0000313" key="1">
    <source>
        <dbReference type="EMBL" id="VEL21972.1"/>
    </source>
</evidence>
<dbReference type="EMBL" id="CAAALY010054036">
    <property type="protein sequence ID" value="VEL21972.1"/>
    <property type="molecule type" value="Genomic_DNA"/>
</dbReference>
<protein>
    <submittedName>
        <fullName evidence="1">Uncharacterized protein</fullName>
    </submittedName>
</protein>
<evidence type="ECO:0000313" key="2">
    <source>
        <dbReference type="Proteomes" id="UP000784294"/>
    </source>
</evidence>
<comment type="caution">
    <text evidence="1">The sequence shown here is derived from an EMBL/GenBank/DDBJ whole genome shotgun (WGS) entry which is preliminary data.</text>
</comment>
<reference evidence="1" key="1">
    <citation type="submission" date="2018-11" db="EMBL/GenBank/DDBJ databases">
        <authorList>
            <consortium name="Pathogen Informatics"/>
        </authorList>
    </citation>
    <scope>NUCLEOTIDE SEQUENCE</scope>
</reference>
<dbReference type="Proteomes" id="UP000784294">
    <property type="component" value="Unassembled WGS sequence"/>
</dbReference>
<keyword evidence="2" id="KW-1185">Reference proteome</keyword>
<sequence>MLTGRKRGCITRSADRRKSPATDFRSALFSPPPFWLCEASLLVSWKAGLLMKHSSDWNVMTVATDGSRCLVALQTTDQLLRFNGTPRTGATPPHSVGQMSIQRSNASVTSVKRLLVESERPSAQS</sequence>
<dbReference type="AlphaFoldDB" id="A0A3S5A7F4"/>
<name>A0A3S5A7F4_9PLAT</name>
<proteinExistence type="predicted"/>
<accession>A0A3S5A7F4</accession>
<gene>
    <name evidence="1" type="ORF">PXEA_LOCUS15412</name>
</gene>